<gene>
    <name evidence="2" type="ORF">PC117_g9536</name>
</gene>
<accession>A0A8T1DUJ4</accession>
<evidence type="ECO:0000313" key="2">
    <source>
        <dbReference type="EMBL" id="KAG2943181.1"/>
    </source>
</evidence>
<dbReference type="AlphaFoldDB" id="A0A8T1DUJ4"/>
<feature type="compositionally biased region" description="Acidic residues" evidence="1">
    <location>
        <begin position="136"/>
        <end position="148"/>
    </location>
</feature>
<sequence length="380" mass="42826">MLYVPTKDQFQSRLEVFDRRVKKVTPAFAKYFDRNWTSCSRWNQLKQLLGKKTSIARCKRIAYVRLKKGASSKHTVLSECEKYNVVRAEVIALVDGLQQLSSSKFYEIFADLRATVDIFKKKWDLDQISLLHPGVSDDDEDHDFDFDDSGEKGESTVEQVAQLPDENETDAPVAPDDLSQCVMMNPSQVSLPDIVVSEQSQETLQLEATTSPTPELEAHPADTLEMLKLPASSNARAKDLRKGSKWAITEFGSGCPIHLGAFVKWMASTCDLDYVIVRGGECRQFCHSYEADEARKQPPTHMDEVTDLDPSQDDVVPAAFLASEMGGFSMKYVRHLLEFFAINRIIDDYCMDLSWLEQDWCGVSPMQHASLESTPEEAGT</sequence>
<dbReference type="EMBL" id="RCMK01000219">
    <property type="protein sequence ID" value="KAG2943181.1"/>
    <property type="molecule type" value="Genomic_DNA"/>
</dbReference>
<proteinExistence type="predicted"/>
<dbReference type="Proteomes" id="UP000736787">
    <property type="component" value="Unassembled WGS sequence"/>
</dbReference>
<evidence type="ECO:0000256" key="1">
    <source>
        <dbReference type="SAM" id="MobiDB-lite"/>
    </source>
</evidence>
<dbReference type="VEuPathDB" id="FungiDB:PC110_g16782"/>
<comment type="caution">
    <text evidence="2">The sequence shown here is derived from an EMBL/GenBank/DDBJ whole genome shotgun (WGS) entry which is preliminary data.</text>
</comment>
<dbReference type="VEuPathDB" id="FungiDB:PC110_g11298"/>
<organism evidence="2 3">
    <name type="scientific">Phytophthora cactorum</name>
    <dbReference type="NCBI Taxonomy" id="29920"/>
    <lineage>
        <taxon>Eukaryota</taxon>
        <taxon>Sar</taxon>
        <taxon>Stramenopiles</taxon>
        <taxon>Oomycota</taxon>
        <taxon>Peronosporomycetes</taxon>
        <taxon>Peronosporales</taxon>
        <taxon>Peronosporaceae</taxon>
        <taxon>Phytophthora</taxon>
    </lineage>
</organism>
<evidence type="ECO:0000313" key="3">
    <source>
        <dbReference type="Proteomes" id="UP000736787"/>
    </source>
</evidence>
<name>A0A8T1DUJ4_9STRA</name>
<reference evidence="2" key="1">
    <citation type="submission" date="2018-10" db="EMBL/GenBank/DDBJ databases">
        <title>Effector identification in a new, highly contiguous assembly of the strawberry crown rot pathogen Phytophthora cactorum.</title>
        <authorList>
            <person name="Armitage A.D."/>
            <person name="Nellist C.F."/>
            <person name="Bates H."/>
            <person name="Vickerstaff R.J."/>
            <person name="Harrison R.J."/>
        </authorList>
    </citation>
    <scope>NUCLEOTIDE SEQUENCE</scope>
    <source>
        <strain evidence="2">4040</strain>
    </source>
</reference>
<dbReference type="VEuPathDB" id="FungiDB:PC110_g16783"/>
<feature type="region of interest" description="Disordered" evidence="1">
    <location>
        <begin position="134"/>
        <end position="153"/>
    </location>
</feature>
<protein>
    <submittedName>
        <fullName evidence="2">Uncharacterized protein</fullName>
    </submittedName>
</protein>